<accession>A0A1H6UBB2</accession>
<organism evidence="1 2">
    <name type="scientific">Allopseudospirillum japonicum</name>
    <dbReference type="NCBI Taxonomy" id="64971"/>
    <lineage>
        <taxon>Bacteria</taxon>
        <taxon>Pseudomonadati</taxon>
        <taxon>Pseudomonadota</taxon>
        <taxon>Gammaproteobacteria</taxon>
        <taxon>Oceanospirillales</taxon>
        <taxon>Oceanospirillaceae</taxon>
        <taxon>Allopseudospirillum</taxon>
    </lineage>
</organism>
<sequence>MWIIGRWKRQPLELSHRHPPRTKSTGFVAHFSYFSAVQTSDSQTRLDSLHTS</sequence>
<evidence type="ECO:0000313" key="2">
    <source>
        <dbReference type="Proteomes" id="UP000242999"/>
    </source>
</evidence>
<protein>
    <submittedName>
        <fullName evidence="1">Uncharacterized protein</fullName>
    </submittedName>
</protein>
<dbReference type="AlphaFoldDB" id="A0A1H6UBB2"/>
<evidence type="ECO:0000313" key="1">
    <source>
        <dbReference type="EMBL" id="SEI85132.1"/>
    </source>
</evidence>
<gene>
    <name evidence="1" type="ORF">SAMN05421831_11311</name>
</gene>
<name>A0A1H6UBB2_9GAMM</name>
<keyword evidence="2" id="KW-1185">Reference proteome</keyword>
<proteinExistence type="predicted"/>
<dbReference type="Proteomes" id="UP000242999">
    <property type="component" value="Unassembled WGS sequence"/>
</dbReference>
<dbReference type="EMBL" id="FNYH01000013">
    <property type="protein sequence ID" value="SEI85132.1"/>
    <property type="molecule type" value="Genomic_DNA"/>
</dbReference>
<reference evidence="2" key="1">
    <citation type="submission" date="2016-10" db="EMBL/GenBank/DDBJ databases">
        <authorList>
            <person name="Varghese N."/>
            <person name="Submissions S."/>
        </authorList>
    </citation>
    <scope>NUCLEOTIDE SEQUENCE [LARGE SCALE GENOMIC DNA]</scope>
    <source>
        <strain evidence="2">DSM 7165</strain>
    </source>
</reference>